<protein>
    <submittedName>
        <fullName evidence="2">Uncharacterized protein</fullName>
    </submittedName>
</protein>
<keyword evidence="3" id="KW-1185">Reference proteome</keyword>
<feature type="region of interest" description="Disordered" evidence="1">
    <location>
        <begin position="227"/>
        <end position="247"/>
    </location>
</feature>
<comment type="caution">
    <text evidence="2">The sequence shown here is derived from an EMBL/GenBank/DDBJ whole genome shotgun (WGS) entry which is preliminary data.</text>
</comment>
<dbReference type="OrthoDB" id="1120487at2"/>
<dbReference type="Pfam" id="PF19775">
    <property type="entry name" value="DUF6261"/>
    <property type="match status" value="1"/>
</dbReference>
<reference evidence="2 3" key="1">
    <citation type="submission" date="2018-11" db="EMBL/GenBank/DDBJ databases">
        <title>Parancylomarina longa gen. nov., sp. nov., isolated from sediments of southern Okinawa.</title>
        <authorList>
            <person name="Fu T."/>
        </authorList>
    </citation>
    <scope>NUCLEOTIDE SEQUENCE [LARGE SCALE GENOMIC DNA]</scope>
    <source>
        <strain evidence="2 3">T3-2 S1-C</strain>
    </source>
</reference>
<sequence length="247" mass="28779">MINKIKFYLMHLAEYLLLSTKVSSILNKYDETELQLTVAKTKVQQSSDYLQNNMKLVKANLRTEEMLNLDANRDNAWKSFNYFVLSQAYCLNAEKREYANKLLTLIRTPEMRIYKMGYQDETASLINFFNRIDSNPEFAEAIEKISAQQRYTQLKTAQKAFTDKEAERVDEEADKPNAKGKEAARQVRESIESLNRFLAVMKDMTGKEEYDKIAAEVNEVVVEINSRVNSRTTRHRNAKEEEEVTEN</sequence>
<evidence type="ECO:0000313" key="2">
    <source>
        <dbReference type="EMBL" id="RUT78082.1"/>
    </source>
</evidence>
<evidence type="ECO:0000313" key="3">
    <source>
        <dbReference type="Proteomes" id="UP000282985"/>
    </source>
</evidence>
<evidence type="ECO:0000256" key="1">
    <source>
        <dbReference type="SAM" id="MobiDB-lite"/>
    </source>
</evidence>
<accession>A0A434AUF6</accession>
<gene>
    <name evidence="2" type="ORF">DLK05_09545</name>
</gene>
<dbReference type="AlphaFoldDB" id="A0A434AUF6"/>
<feature type="compositionally biased region" description="Basic and acidic residues" evidence="1">
    <location>
        <begin position="174"/>
        <end position="185"/>
    </location>
</feature>
<dbReference type="Proteomes" id="UP000282985">
    <property type="component" value="Unassembled WGS sequence"/>
</dbReference>
<dbReference type="RefSeq" id="WP_127343748.1">
    <property type="nucleotide sequence ID" value="NZ_RJJX01000011.1"/>
</dbReference>
<proteinExistence type="predicted"/>
<name>A0A434AUF6_9BACT</name>
<feature type="region of interest" description="Disordered" evidence="1">
    <location>
        <begin position="161"/>
        <end position="185"/>
    </location>
</feature>
<dbReference type="EMBL" id="RJJX01000011">
    <property type="protein sequence ID" value="RUT78082.1"/>
    <property type="molecule type" value="Genomic_DNA"/>
</dbReference>
<organism evidence="2 3">
    <name type="scientific">Ancylomarina longa</name>
    <dbReference type="NCBI Taxonomy" id="2487017"/>
    <lineage>
        <taxon>Bacteria</taxon>
        <taxon>Pseudomonadati</taxon>
        <taxon>Bacteroidota</taxon>
        <taxon>Bacteroidia</taxon>
        <taxon>Marinilabiliales</taxon>
        <taxon>Marinifilaceae</taxon>
        <taxon>Ancylomarina</taxon>
    </lineage>
</organism>
<dbReference type="InterPro" id="IPR046228">
    <property type="entry name" value="DUF6261"/>
</dbReference>